<keyword evidence="3" id="KW-0413">Isomerase</keyword>
<dbReference type="EMBL" id="CAJFCW020000003">
    <property type="protein sequence ID" value="CAG9104119.1"/>
    <property type="molecule type" value="Genomic_DNA"/>
</dbReference>
<dbReference type="Gene3D" id="3.90.226.10">
    <property type="entry name" value="2-enoyl-CoA Hydratase, Chain A, domain 1"/>
    <property type="match status" value="1"/>
</dbReference>
<evidence type="ECO:0000313" key="6">
    <source>
        <dbReference type="Proteomes" id="UP000614601"/>
    </source>
</evidence>
<dbReference type="OrthoDB" id="409763at2759"/>
<keyword evidence="4" id="KW-0472">Membrane</keyword>
<evidence type="ECO:0000256" key="1">
    <source>
        <dbReference type="ARBA" id="ARBA00004275"/>
    </source>
</evidence>
<dbReference type="PANTHER" id="PTHR43684:SF1">
    <property type="entry name" value="ENOYL-COA DELTA ISOMERASE 2"/>
    <property type="match status" value="1"/>
</dbReference>
<evidence type="ECO:0000256" key="4">
    <source>
        <dbReference type="SAM" id="Phobius"/>
    </source>
</evidence>
<evidence type="ECO:0000256" key="3">
    <source>
        <dbReference type="ARBA" id="ARBA00023235"/>
    </source>
</evidence>
<sequence length="257" mass="29121">MSTEDLITRKSGNTLFITLNRPTKKNSINDNMYKLIPKILHDANNNDEVVFTVFTGNGDYFSSGSEFNLDSAHAEKYLGLRTPIYVDMISELIEHRKILVAFVNGPCVGIGVTMLTLFDYIVCSDTATFVTPFTKLGIVAEGTSTFSFPAFMGRIRANRLLLFSEKIDANEAMKLGMVTEVVPHQHFKEQCTKVLEKLKKLAPGSLLKIKSQIMAGDYRKRLRNAHKDEAIALEQKYRTTEMFEFMVDAIKRRKSKM</sequence>
<dbReference type="GO" id="GO:0005777">
    <property type="term" value="C:peroxisome"/>
    <property type="evidence" value="ECO:0007669"/>
    <property type="project" value="UniProtKB-SubCell"/>
</dbReference>
<comment type="caution">
    <text evidence="5">The sequence shown here is derived from an EMBL/GenBank/DDBJ whole genome shotgun (WGS) entry which is preliminary data.</text>
</comment>
<keyword evidence="6" id="KW-1185">Reference proteome</keyword>
<dbReference type="Proteomes" id="UP000783686">
    <property type="component" value="Unassembled WGS sequence"/>
</dbReference>
<comment type="subcellular location">
    <subcellularLocation>
        <location evidence="1">Peroxisome</location>
    </subcellularLocation>
</comment>
<dbReference type="CDD" id="cd06558">
    <property type="entry name" value="crotonase-like"/>
    <property type="match status" value="1"/>
</dbReference>
<proteinExistence type="predicted"/>
<name>A0A811KGP0_9BILA</name>
<organism evidence="5 6">
    <name type="scientific">Bursaphelenchus okinawaensis</name>
    <dbReference type="NCBI Taxonomy" id="465554"/>
    <lineage>
        <taxon>Eukaryota</taxon>
        <taxon>Metazoa</taxon>
        <taxon>Ecdysozoa</taxon>
        <taxon>Nematoda</taxon>
        <taxon>Chromadorea</taxon>
        <taxon>Rhabditida</taxon>
        <taxon>Tylenchina</taxon>
        <taxon>Tylenchomorpha</taxon>
        <taxon>Aphelenchoidea</taxon>
        <taxon>Aphelenchoididae</taxon>
        <taxon>Bursaphelenchus</taxon>
    </lineage>
</organism>
<dbReference type="InterPro" id="IPR029045">
    <property type="entry name" value="ClpP/crotonase-like_dom_sf"/>
</dbReference>
<dbReference type="GO" id="GO:0004165">
    <property type="term" value="F:delta(3)-delta(2)-enoyl-CoA isomerase activity"/>
    <property type="evidence" value="ECO:0007669"/>
    <property type="project" value="UniProtKB-ARBA"/>
</dbReference>
<dbReference type="PANTHER" id="PTHR43684">
    <property type="match status" value="1"/>
</dbReference>
<gene>
    <name evidence="5" type="ORF">BOKJ2_LOCUS6104</name>
</gene>
<keyword evidence="2" id="KW-0576">Peroxisome</keyword>
<dbReference type="InterPro" id="IPR001753">
    <property type="entry name" value="Enoyl-CoA_hydra/iso"/>
</dbReference>
<dbReference type="SUPFAM" id="SSF52096">
    <property type="entry name" value="ClpP/crotonase"/>
    <property type="match status" value="1"/>
</dbReference>
<dbReference type="InterPro" id="IPR051053">
    <property type="entry name" value="ECH/Chromodomain_protein"/>
</dbReference>
<dbReference type="Proteomes" id="UP000614601">
    <property type="component" value="Unassembled WGS sequence"/>
</dbReference>
<dbReference type="EMBL" id="CAJFDH010000003">
    <property type="protein sequence ID" value="CAD5215460.1"/>
    <property type="molecule type" value="Genomic_DNA"/>
</dbReference>
<evidence type="ECO:0000256" key="2">
    <source>
        <dbReference type="ARBA" id="ARBA00023140"/>
    </source>
</evidence>
<keyword evidence="4" id="KW-1133">Transmembrane helix</keyword>
<feature type="transmembrane region" description="Helical" evidence="4">
    <location>
        <begin position="98"/>
        <end position="122"/>
    </location>
</feature>
<dbReference type="AlphaFoldDB" id="A0A811KGP0"/>
<dbReference type="Pfam" id="PF00378">
    <property type="entry name" value="ECH_1"/>
    <property type="match status" value="1"/>
</dbReference>
<accession>A0A811KGP0</accession>
<protein>
    <submittedName>
        <fullName evidence="5">Uncharacterized protein</fullName>
    </submittedName>
</protein>
<evidence type="ECO:0000313" key="5">
    <source>
        <dbReference type="EMBL" id="CAD5215460.1"/>
    </source>
</evidence>
<keyword evidence="4" id="KW-0812">Transmembrane</keyword>
<reference evidence="5" key="1">
    <citation type="submission" date="2020-09" db="EMBL/GenBank/DDBJ databases">
        <authorList>
            <person name="Kikuchi T."/>
        </authorList>
    </citation>
    <scope>NUCLEOTIDE SEQUENCE</scope>
    <source>
        <strain evidence="5">SH1</strain>
    </source>
</reference>